<evidence type="ECO:0000259" key="2">
    <source>
        <dbReference type="PROSITE" id="PS50943"/>
    </source>
</evidence>
<dbReference type="PANTHER" id="PTHR46797">
    <property type="entry name" value="HTH-TYPE TRANSCRIPTIONAL REGULATOR"/>
    <property type="match status" value="1"/>
</dbReference>
<dbReference type="PROSITE" id="PS50943">
    <property type="entry name" value="HTH_CROC1"/>
    <property type="match status" value="1"/>
</dbReference>
<dbReference type="EMBL" id="BAAANF010000027">
    <property type="protein sequence ID" value="GAA1716484.1"/>
    <property type="molecule type" value="Genomic_DNA"/>
</dbReference>
<dbReference type="Gene3D" id="1.10.260.40">
    <property type="entry name" value="lambda repressor-like DNA-binding domains"/>
    <property type="match status" value="1"/>
</dbReference>
<accession>A0ABN2J247</accession>
<dbReference type="CDD" id="cd00093">
    <property type="entry name" value="HTH_XRE"/>
    <property type="match status" value="1"/>
</dbReference>
<sequence length="398" mass="43379">MDNDLANLGQEIRRLRKWRNMTLDALAGQAGITKGYLSKIENGNANLERRKTIKALADALRVSVADLTGDHFIADRANSEAHAAIPDIRIALISTTLELPTGKPSRSVQELSRETQRLAEARINCQDALVGHALPPLLTDLHAAATSDNNDRLPALQSLVQATNSTAHFLKNLGAVDLAWVAAERGHQAAQILEDPVYIAAADYARAQALIGLGAYDRADAIARNAASLLRPDNVTAIEVYGMNVLVTAFCSEMAGEDPEAALREAEESAERIEPENAFWLNFSRANVNLWRLGIALEAGDHVRAAEVAAEVPLGDIPSKTRRLRFLVDHARALHGLRGRDDEVTHLLAKAEKLGATRTRHNVWAREIVSEMVLRARRDAGGRELRGLADRMGLLATL</sequence>
<protein>
    <submittedName>
        <fullName evidence="3">Helix-turn-helix transcriptional regulator</fullName>
    </submittedName>
</protein>
<evidence type="ECO:0000313" key="4">
    <source>
        <dbReference type="Proteomes" id="UP001500280"/>
    </source>
</evidence>
<dbReference type="InterPro" id="IPR001387">
    <property type="entry name" value="Cro/C1-type_HTH"/>
</dbReference>
<dbReference type="SMART" id="SM00530">
    <property type="entry name" value="HTH_XRE"/>
    <property type="match status" value="1"/>
</dbReference>
<dbReference type="InterPro" id="IPR010982">
    <property type="entry name" value="Lambda_DNA-bd_dom_sf"/>
</dbReference>
<reference evidence="4" key="1">
    <citation type="journal article" date="2019" name="Int. J. Syst. Evol. Microbiol.">
        <title>The Global Catalogue of Microorganisms (GCM) 10K type strain sequencing project: providing services to taxonomists for standard genome sequencing and annotation.</title>
        <authorList>
            <consortium name="The Broad Institute Genomics Platform"/>
            <consortium name="The Broad Institute Genome Sequencing Center for Infectious Disease"/>
            <person name="Wu L."/>
            <person name="Ma J."/>
        </authorList>
    </citation>
    <scope>NUCLEOTIDE SEQUENCE [LARGE SCALE GENOMIC DNA]</scope>
    <source>
        <strain evidence="4">JCM 14307</strain>
    </source>
</reference>
<keyword evidence="4" id="KW-1185">Reference proteome</keyword>
<comment type="caution">
    <text evidence="3">The sequence shown here is derived from an EMBL/GenBank/DDBJ whole genome shotgun (WGS) entry which is preliminary data.</text>
</comment>
<dbReference type="InterPro" id="IPR050807">
    <property type="entry name" value="TransReg_Diox_bact_type"/>
</dbReference>
<name>A0ABN2J247_9ACTN</name>
<dbReference type="Pfam" id="PF13560">
    <property type="entry name" value="HTH_31"/>
    <property type="match status" value="1"/>
</dbReference>
<organism evidence="3 4">
    <name type="scientific">Kribbella yunnanensis</name>
    <dbReference type="NCBI Taxonomy" id="190194"/>
    <lineage>
        <taxon>Bacteria</taxon>
        <taxon>Bacillati</taxon>
        <taxon>Actinomycetota</taxon>
        <taxon>Actinomycetes</taxon>
        <taxon>Propionibacteriales</taxon>
        <taxon>Kribbellaceae</taxon>
        <taxon>Kribbella</taxon>
    </lineage>
</organism>
<dbReference type="PANTHER" id="PTHR46797:SF1">
    <property type="entry name" value="METHYLPHOSPHONATE SYNTHASE"/>
    <property type="match status" value="1"/>
</dbReference>
<proteinExistence type="predicted"/>
<gene>
    <name evidence="3" type="ORF">GCM10009745_76230</name>
</gene>
<dbReference type="Proteomes" id="UP001500280">
    <property type="component" value="Unassembled WGS sequence"/>
</dbReference>
<dbReference type="SUPFAM" id="SSF47413">
    <property type="entry name" value="lambda repressor-like DNA-binding domains"/>
    <property type="match status" value="1"/>
</dbReference>
<evidence type="ECO:0000256" key="1">
    <source>
        <dbReference type="ARBA" id="ARBA00023125"/>
    </source>
</evidence>
<dbReference type="RefSeq" id="WP_344163781.1">
    <property type="nucleotide sequence ID" value="NZ_BAAANF010000027.1"/>
</dbReference>
<evidence type="ECO:0000313" key="3">
    <source>
        <dbReference type="EMBL" id="GAA1716484.1"/>
    </source>
</evidence>
<keyword evidence="1" id="KW-0238">DNA-binding</keyword>
<feature type="domain" description="HTH cro/C1-type" evidence="2">
    <location>
        <begin position="12"/>
        <end position="67"/>
    </location>
</feature>